<evidence type="ECO:0000256" key="1">
    <source>
        <dbReference type="SAM" id="MobiDB-lite"/>
    </source>
</evidence>
<gene>
    <name evidence="2" type="ORF">CW362_16500</name>
</gene>
<dbReference type="Pfam" id="PF03237">
    <property type="entry name" value="Terminase_6N"/>
    <property type="match status" value="1"/>
</dbReference>
<evidence type="ECO:0000313" key="2">
    <source>
        <dbReference type="EMBL" id="PKT71859.1"/>
    </source>
</evidence>
<dbReference type="Gene3D" id="3.40.50.300">
    <property type="entry name" value="P-loop containing nucleotide triphosphate hydrolases"/>
    <property type="match status" value="1"/>
</dbReference>
<comment type="caution">
    <text evidence="2">The sequence shown here is derived from an EMBL/GenBank/DDBJ whole genome shotgun (WGS) entry which is preliminary data.</text>
</comment>
<dbReference type="EMBL" id="PJOS01000028">
    <property type="protein sequence ID" value="PKT71859.1"/>
    <property type="molecule type" value="Genomic_DNA"/>
</dbReference>
<sequence>MTTTSETWAPPSSFAEDLYERYGLTCPPRWGTPRHPDRPSLGPKLWKVMERLGAPPMPWQKYVSDVALEIDPATGRFAHREVGLSVSRQQGKTELCLAAQVHRALAFPGQNIVYAAQTRNDARKRWEDEFWEKISGSALARYARIRKSNGNEAILWPGKRSRMGITANTERAAHGPPLDLGFIDEAFAHEDDRLEQAFSPAMLTRPMAQLWWASAGGTTKSVWLNKKRETGRALVEALFAALAEDLGAVRPASAYFEWYAPEDMPRDDPATWAATLPALGHTVTVDVIRSELEKMASDPSGFDRAYLNRTRKPVPPSDPNVPKEKWPGLVDADSRPDPVSVALAIDVSQDRKRAAISAASLRPDGRVHVEVVAHRPGTDWVVPAVARLHRLWKPVAVAVASGSPAASLIDDLVTAGIDVPKDKGAPERGDLAVMRSGDITEACGQLADAMNQGALAHLDQVPLTAAVNGARTRRQGDAWTLDRTNSLVDISPLCAATFARWALLIRGPHVIEDYDIADSFA</sequence>
<dbReference type="OrthoDB" id="3188010at2"/>
<feature type="compositionally biased region" description="Basic and acidic residues" evidence="1">
    <location>
        <begin position="321"/>
        <end position="332"/>
    </location>
</feature>
<organism evidence="2 3">
    <name type="scientific">Streptomyces populi</name>
    <dbReference type="NCBI Taxonomy" id="2058924"/>
    <lineage>
        <taxon>Bacteria</taxon>
        <taxon>Bacillati</taxon>
        <taxon>Actinomycetota</taxon>
        <taxon>Actinomycetes</taxon>
        <taxon>Kitasatosporales</taxon>
        <taxon>Streptomycetaceae</taxon>
        <taxon>Streptomyces</taxon>
    </lineage>
</organism>
<protein>
    <submittedName>
        <fullName evidence="2">Terminase</fullName>
    </submittedName>
</protein>
<feature type="region of interest" description="Disordered" evidence="1">
    <location>
        <begin position="304"/>
        <end position="332"/>
    </location>
</feature>
<dbReference type="RefSeq" id="WP_103550235.1">
    <property type="nucleotide sequence ID" value="NZ_KZ626867.1"/>
</dbReference>
<proteinExistence type="predicted"/>
<dbReference type="AlphaFoldDB" id="A0A2I0SPL4"/>
<evidence type="ECO:0000313" key="3">
    <source>
        <dbReference type="Proteomes" id="UP000236178"/>
    </source>
</evidence>
<name>A0A2I0SPL4_9ACTN</name>
<accession>A0A2I0SPL4</accession>
<dbReference type="Proteomes" id="UP000236178">
    <property type="component" value="Unassembled WGS sequence"/>
</dbReference>
<reference evidence="2 3" key="1">
    <citation type="submission" date="2017-12" db="EMBL/GenBank/DDBJ databases">
        <title>Streptomyces populusis sp. nov., a novel endophytic actinobacterium isolated from stems of Populus adenopoda Maxim.</title>
        <authorList>
            <person name="Wang Z."/>
        </authorList>
    </citation>
    <scope>NUCLEOTIDE SEQUENCE [LARGE SCALE GENOMIC DNA]</scope>
    <source>
        <strain evidence="2 3">A249</strain>
    </source>
</reference>
<dbReference type="InterPro" id="IPR027417">
    <property type="entry name" value="P-loop_NTPase"/>
</dbReference>
<keyword evidence="3" id="KW-1185">Reference proteome</keyword>